<keyword evidence="1" id="KW-0833">Ubl conjugation pathway</keyword>
<dbReference type="InterPro" id="IPR050113">
    <property type="entry name" value="Ub_conjugating_enzyme"/>
</dbReference>
<dbReference type="InterPro" id="IPR000608">
    <property type="entry name" value="UBC"/>
</dbReference>
<dbReference type="PROSITE" id="PS50181">
    <property type="entry name" value="FBOX"/>
    <property type="match status" value="1"/>
</dbReference>
<dbReference type="EMBL" id="KE145364">
    <property type="protein sequence ID" value="EPE30297.1"/>
    <property type="molecule type" value="Genomic_DNA"/>
</dbReference>
<dbReference type="OMA" id="KILAFQV"/>
<dbReference type="CDD" id="cd09917">
    <property type="entry name" value="F-box_SF"/>
    <property type="match status" value="1"/>
</dbReference>
<dbReference type="PANTHER" id="PTHR24067">
    <property type="entry name" value="UBIQUITIN-CONJUGATING ENZYME E2"/>
    <property type="match status" value="1"/>
</dbReference>
<organism evidence="4 5">
    <name type="scientific">Glarea lozoyensis (strain ATCC 20868 / MF5171)</name>
    <dbReference type="NCBI Taxonomy" id="1116229"/>
    <lineage>
        <taxon>Eukaryota</taxon>
        <taxon>Fungi</taxon>
        <taxon>Dikarya</taxon>
        <taxon>Ascomycota</taxon>
        <taxon>Pezizomycotina</taxon>
        <taxon>Leotiomycetes</taxon>
        <taxon>Helotiales</taxon>
        <taxon>Helotiaceae</taxon>
        <taxon>Glarea</taxon>
    </lineage>
</organism>
<dbReference type="SMART" id="SM00212">
    <property type="entry name" value="UBCc"/>
    <property type="match status" value="1"/>
</dbReference>
<evidence type="ECO:0000313" key="4">
    <source>
        <dbReference type="EMBL" id="EPE30297.1"/>
    </source>
</evidence>
<dbReference type="HOGENOM" id="CLU_016315_1_0_1"/>
<evidence type="ECO:0000256" key="1">
    <source>
        <dbReference type="ARBA" id="ARBA00022786"/>
    </source>
</evidence>
<dbReference type="PROSITE" id="PS50127">
    <property type="entry name" value="UBC_2"/>
    <property type="match status" value="1"/>
</dbReference>
<dbReference type="InterPro" id="IPR001810">
    <property type="entry name" value="F-box_dom"/>
</dbReference>
<evidence type="ECO:0000259" key="3">
    <source>
        <dbReference type="PROSITE" id="PS50181"/>
    </source>
</evidence>
<dbReference type="RefSeq" id="XP_008082690.1">
    <property type="nucleotide sequence ID" value="XM_008084499.1"/>
</dbReference>
<dbReference type="Proteomes" id="UP000016922">
    <property type="component" value="Unassembled WGS sequence"/>
</dbReference>
<feature type="domain" description="F-box" evidence="3">
    <location>
        <begin position="233"/>
        <end position="279"/>
    </location>
</feature>
<dbReference type="OrthoDB" id="109543at2759"/>
<gene>
    <name evidence="4" type="ORF">GLAREA_13020</name>
</gene>
<sequence>MSHRLAKASLHNRLLHDINELHQRPYPNIALQIPSDTLTHACLILTSEAYGAMHMTVTFPPKYPLSPPQIKMNSRVHHPNIFNEYICASILNTEEGWTPAYTLKSIAIQLLSFFSSESVEQVGGGNSVKLKLWRESRKYVADEYTCDKCDFGSPLPESMDLDRRPDLEAAGFDKLEAKGKEHQQSKDRLRELVPRTHQSILKKKEDVDMLDEKNELLGTETQPEEKRKVMTCPLIQANLPDEVLIMLLSQLDHENMISLGRAWQRLRQVMADYDVIRTRELQCFCLKKDFISAKLGVGVSYSRRGTRKSIASEFDLLSEEAFVMHRIRRSVQGIPFDEWLPLPISYGHWRKVRQDATIKLLYMAKDARLTGSLEEVVYHFMNGVVVDLNEKTAKRDHHTPQSSLTHVSEKAIESYFHLFHLLLCLAAETPETTQKANQTINGFMAGANSKNDCPSLGYFLISALISDVEMTQEVLTAIVKETTIRNVVWVLDKKGTGNSELSYLEPSAVSKYRMRETFKASKTSYRILMFLNLFRRTAVGSPRKPLIQLRDEAFDRHGAPPRGSAKDLADSIKKIHDIDSFDGFFEEMGMAQPSPQELTSFLRQCIEDSMAKGYSYMPISQGQALFLRLQYETRVEIVPGLKRSPCYKYDVSFFPNARSRYSGHNGGNGRGRGRGRG</sequence>
<dbReference type="InterPro" id="IPR016135">
    <property type="entry name" value="UBQ-conjugating_enzyme/RWD"/>
</dbReference>
<dbReference type="Pfam" id="PF00179">
    <property type="entry name" value="UQ_con"/>
    <property type="match status" value="1"/>
</dbReference>
<dbReference type="KEGG" id="glz:GLAREA_13020"/>
<evidence type="ECO:0000313" key="5">
    <source>
        <dbReference type="Proteomes" id="UP000016922"/>
    </source>
</evidence>
<name>S3CV88_GLAL2</name>
<accession>S3CV88</accession>
<reference evidence="4 5" key="1">
    <citation type="journal article" date="2013" name="BMC Genomics">
        <title>Genomics-driven discovery of the pneumocandin biosynthetic gene cluster in the fungus Glarea lozoyensis.</title>
        <authorList>
            <person name="Chen L."/>
            <person name="Yue Q."/>
            <person name="Zhang X."/>
            <person name="Xiang M."/>
            <person name="Wang C."/>
            <person name="Li S."/>
            <person name="Che Y."/>
            <person name="Ortiz-Lopez F.J."/>
            <person name="Bills G.F."/>
            <person name="Liu X."/>
            <person name="An Z."/>
        </authorList>
    </citation>
    <scope>NUCLEOTIDE SEQUENCE [LARGE SCALE GENOMIC DNA]</scope>
    <source>
        <strain evidence="5">ATCC 20868 / MF5171</strain>
    </source>
</reference>
<dbReference type="AlphaFoldDB" id="S3CV88"/>
<dbReference type="GeneID" id="19472060"/>
<dbReference type="eggNOG" id="KOG0426">
    <property type="taxonomic scope" value="Eukaryota"/>
</dbReference>
<proteinExistence type="predicted"/>
<dbReference type="Gene3D" id="3.10.110.10">
    <property type="entry name" value="Ubiquitin Conjugating Enzyme"/>
    <property type="match status" value="1"/>
</dbReference>
<dbReference type="SUPFAM" id="SSF54495">
    <property type="entry name" value="UBC-like"/>
    <property type="match status" value="1"/>
</dbReference>
<keyword evidence="5" id="KW-1185">Reference proteome</keyword>
<evidence type="ECO:0000259" key="2">
    <source>
        <dbReference type="PROSITE" id="PS50127"/>
    </source>
</evidence>
<feature type="domain" description="UBC core" evidence="2">
    <location>
        <begin position="1"/>
        <end position="157"/>
    </location>
</feature>
<protein>
    <submittedName>
        <fullName evidence="4">UBC-like protein</fullName>
    </submittedName>
</protein>
<dbReference type="STRING" id="1116229.S3CV88"/>